<organism evidence="4 5">
    <name type="scientific">Eleusine coracana subsp. coracana</name>
    <dbReference type="NCBI Taxonomy" id="191504"/>
    <lineage>
        <taxon>Eukaryota</taxon>
        <taxon>Viridiplantae</taxon>
        <taxon>Streptophyta</taxon>
        <taxon>Embryophyta</taxon>
        <taxon>Tracheophyta</taxon>
        <taxon>Spermatophyta</taxon>
        <taxon>Magnoliopsida</taxon>
        <taxon>Liliopsida</taxon>
        <taxon>Poales</taxon>
        <taxon>Poaceae</taxon>
        <taxon>PACMAD clade</taxon>
        <taxon>Chloridoideae</taxon>
        <taxon>Cynodonteae</taxon>
        <taxon>Eleusininae</taxon>
        <taxon>Eleusine</taxon>
    </lineage>
</organism>
<sequence>MANPSLTDHQRGKAPPPPPLPPPPELIEDAVAEILLRVPPDEPADLVRASLVDKCWRRVLTDPSFLRRYREFHRTPPLLGFFHNNPPDDVGPMPLFVATTAASPFPQPEFGGKEWWAMNGHHGRVLIDVGADSGDGLVVWDLIVWDPITGDRHRIGRPGNLADTLYCPTVICAVSSCNHLNCHGGPFLVVGVGFVEGLIQVFAYSSEAHAWTQSASVDSQGVKYLDAQNGILIEDEIYFSLGWGDGILKYEADKNGLSVLDPPEVYDRGASLVQMEDGSLGLAGSKGSSIYLWSWMEPREGAAGWVLCRVIDFEKLLPSAKLFDTAQVIGFAEGLGLMFVGTFAGVFTIELKSGKLKRIGEPGVFYPIVPFMSFYTPVLSVLDIIAPTPNPNLTDGKHALELPELNESAITEILLRIPPDEPAGLVRASLVHKCWRRILTDPAFLCRYREFHCTRPLLGFFHNHPPADVGSMPRFVATTGASPLPQPEFDGEDWWAMNCHHGCVLVDIGNSGEGLVVWDPITDNKHRIHRPDSLCGTFYSPAVLSALRCCNHLNRHGGPFLVVGVGFADSVIQVFVYTSEDRAWTQPASVDSQGINYVGAQKGTLIGDAIFFTLGWGDRILKYKVDKNRLSVFDPPEVYDRGASLVQMEDGSLGLAGSLGSSIYLWSRKETAEVIGFAEGLGLMFVGTFACVFTIELKSDKLKRIGEPGVFYPIIPFMSFYTPVPTQTSSLSRRHERVMAPPDLIDDAFAEILLRMPPDDPGHLVRAAAVCKLLLRILSDPGFWRRYREFHRPPFLLGFFRNTYHAGYGSIPRFVPTTMAANPFPLPHDGNPWWVADCRSAASSSPSITASTPCGTQSPVTGRSCHIHQSSVTRSTTLLQCYAPWLAAITATAGVAARAWSTPVSALTGSRSGGFQYKRGALVGDIYYCNIGLGDTIVKFELGSHTLSMIDPPHKYDDGSLLMAEEGSLGLAGISVSSLCLWSRMVNKEGIAEWTQQRVIELDQLLLPFGKSLYRVNVSAFAEGVRFIIMTCGGDVFMFDKKLWRMRKVMKEPEEYYSVIFPFVCFYKPDMASILFRGLCLFGF</sequence>
<dbReference type="InterPro" id="IPR056594">
    <property type="entry name" value="AT5G49610-like_b-prop"/>
</dbReference>
<feature type="transmembrane region" description="Helical" evidence="2">
    <location>
        <begin position="363"/>
        <end position="382"/>
    </location>
</feature>
<protein>
    <recommendedName>
        <fullName evidence="3">F-box domain-containing protein</fullName>
    </recommendedName>
</protein>
<dbReference type="InterPro" id="IPR036047">
    <property type="entry name" value="F-box-like_dom_sf"/>
</dbReference>
<accession>A0AAV5DHA5</accession>
<dbReference type="SUPFAM" id="SSF81383">
    <property type="entry name" value="F-box domain"/>
    <property type="match status" value="3"/>
</dbReference>
<dbReference type="Pfam" id="PF23635">
    <property type="entry name" value="Beta-prop_AT5G49610-like"/>
    <property type="match status" value="1"/>
</dbReference>
<keyword evidence="5" id="KW-1185">Reference proteome</keyword>
<dbReference type="Pfam" id="PF00646">
    <property type="entry name" value="F-box"/>
    <property type="match status" value="2"/>
</dbReference>
<feature type="domain" description="F-box" evidence="3">
    <location>
        <begin position="26"/>
        <end position="69"/>
    </location>
</feature>
<evidence type="ECO:0000256" key="2">
    <source>
        <dbReference type="SAM" id="Phobius"/>
    </source>
</evidence>
<keyword evidence="2" id="KW-0812">Transmembrane</keyword>
<evidence type="ECO:0000259" key="3">
    <source>
        <dbReference type="SMART" id="SM00256"/>
    </source>
</evidence>
<feature type="transmembrane region" description="Helical" evidence="2">
    <location>
        <begin position="328"/>
        <end position="351"/>
    </location>
</feature>
<keyword evidence="2" id="KW-0472">Membrane</keyword>
<dbReference type="AlphaFoldDB" id="A0AAV5DHA5"/>
<feature type="domain" description="F-box" evidence="3">
    <location>
        <begin position="744"/>
        <end position="787"/>
    </location>
</feature>
<feature type="domain" description="F-box" evidence="3">
    <location>
        <begin position="405"/>
        <end position="448"/>
    </location>
</feature>
<reference evidence="4" key="2">
    <citation type="submission" date="2021-12" db="EMBL/GenBank/DDBJ databases">
        <title>Resequencing data analysis of finger millet.</title>
        <authorList>
            <person name="Hatakeyama M."/>
            <person name="Aluri S."/>
            <person name="Balachadran M.T."/>
            <person name="Sivarajan S.R."/>
            <person name="Poveda L."/>
            <person name="Shimizu-Inatsugi R."/>
            <person name="Schlapbach R."/>
            <person name="Sreeman S.M."/>
            <person name="Shimizu K.K."/>
        </authorList>
    </citation>
    <scope>NUCLEOTIDE SEQUENCE</scope>
</reference>
<feature type="region of interest" description="Disordered" evidence="1">
    <location>
        <begin position="1"/>
        <end position="24"/>
    </location>
</feature>
<comment type="caution">
    <text evidence="4">The sequence shown here is derived from an EMBL/GenBank/DDBJ whole genome shotgun (WGS) entry which is preliminary data.</text>
</comment>
<name>A0AAV5DHA5_ELECO</name>
<dbReference type="PANTHER" id="PTHR32133">
    <property type="entry name" value="OS07G0120400 PROTEIN"/>
    <property type="match status" value="1"/>
</dbReference>
<dbReference type="InterPro" id="IPR001810">
    <property type="entry name" value="F-box_dom"/>
</dbReference>
<evidence type="ECO:0000313" key="4">
    <source>
        <dbReference type="EMBL" id="GJN10409.1"/>
    </source>
</evidence>
<dbReference type="SMART" id="SM00256">
    <property type="entry name" value="FBOX"/>
    <property type="match status" value="3"/>
</dbReference>
<evidence type="ECO:0000313" key="5">
    <source>
        <dbReference type="Proteomes" id="UP001054889"/>
    </source>
</evidence>
<dbReference type="EMBL" id="BQKI01000017">
    <property type="protein sequence ID" value="GJN10409.1"/>
    <property type="molecule type" value="Genomic_DNA"/>
</dbReference>
<proteinExistence type="predicted"/>
<dbReference type="Proteomes" id="UP001054889">
    <property type="component" value="Unassembled WGS sequence"/>
</dbReference>
<reference evidence="4" key="1">
    <citation type="journal article" date="2018" name="DNA Res.">
        <title>Multiple hybrid de novo genome assembly of finger millet, an orphan allotetraploid crop.</title>
        <authorList>
            <person name="Hatakeyama M."/>
            <person name="Aluri S."/>
            <person name="Balachadran M.T."/>
            <person name="Sivarajan S.R."/>
            <person name="Patrignani A."/>
            <person name="Gruter S."/>
            <person name="Poveda L."/>
            <person name="Shimizu-Inatsugi R."/>
            <person name="Baeten J."/>
            <person name="Francoijs K.J."/>
            <person name="Nataraja K.N."/>
            <person name="Reddy Y.A.N."/>
            <person name="Phadnis S."/>
            <person name="Ravikumar R.L."/>
            <person name="Schlapbach R."/>
            <person name="Sreeman S.M."/>
            <person name="Shimizu K.K."/>
        </authorList>
    </citation>
    <scope>NUCLEOTIDE SEQUENCE</scope>
</reference>
<feature type="compositionally biased region" description="Pro residues" evidence="1">
    <location>
        <begin position="14"/>
        <end position="24"/>
    </location>
</feature>
<evidence type="ECO:0000256" key="1">
    <source>
        <dbReference type="SAM" id="MobiDB-lite"/>
    </source>
</evidence>
<keyword evidence="2" id="KW-1133">Transmembrane helix</keyword>
<dbReference type="PANTHER" id="PTHR32133:SF408">
    <property type="entry name" value="OS07G0120400 PROTEIN"/>
    <property type="match status" value="1"/>
</dbReference>
<gene>
    <name evidence="4" type="primary">ga28500</name>
    <name evidence="4" type="ORF">PR202_ga28500</name>
</gene>